<dbReference type="AlphaFoldDB" id="H2ZSH4"/>
<gene>
    <name evidence="12" type="primary">LOC102358678</name>
</gene>
<dbReference type="Proteomes" id="UP000008672">
    <property type="component" value="Unassembled WGS sequence"/>
</dbReference>
<reference evidence="12" key="3">
    <citation type="submission" date="2025-09" db="UniProtKB">
        <authorList>
            <consortium name="Ensembl"/>
        </authorList>
    </citation>
    <scope>IDENTIFICATION</scope>
</reference>
<evidence type="ECO:0000256" key="6">
    <source>
        <dbReference type="ARBA" id="ARBA00023136"/>
    </source>
</evidence>
<keyword evidence="2" id="KW-1003">Cell membrane</keyword>
<evidence type="ECO:0000256" key="10">
    <source>
        <dbReference type="SAM" id="Phobius"/>
    </source>
</evidence>
<dbReference type="EMBL" id="AFYH01067178">
    <property type="status" value="NOT_ANNOTATED_CDS"/>
    <property type="molecule type" value="Genomic_DNA"/>
</dbReference>
<dbReference type="CDD" id="cd15170">
    <property type="entry name" value="7tmA_FFAR2_FFAR3"/>
    <property type="match status" value="1"/>
</dbReference>
<feature type="transmembrane region" description="Helical" evidence="10">
    <location>
        <begin position="125"/>
        <end position="147"/>
    </location>
</feature>
<protein>
    <recommendedName>
        <fullName evidence="11">G-protein coupled receptors family 1 profile domain-containing protein</fullName>
    </recommendedName>
</protein>
<keyword evidence="6 10" id="KW-0472">Membrane</keyword>
<proteinExistence type="inferred from homology"/>
<dbReference type="PROSITE" id="PS50262">
    <property type="entry name" value="G_PROTEIN_RECEP_F1_2"/>
    <property type="match status" value="1"/>
</dbReference>
<accession>H2ZSH4</accession>
<dbReference type="eggNOG" id="ENOG502QQGM">
    <property type="taxonomic scope" value="Eukaryota"/>
</dbReference>
<feature type="transmembrane region" description="Helical" evidence="10">
    <location>
        <begin position="181"/>
        <end position="205"/>
    </location>
</feature>
<evidence type="ECO:0000256" key="2">
    <source>
        <dbReference type="ARBA" id="ARBA00022475"/>
    </source>
</evidence>
<dbReference type="Pfam" id="PF00001">
    <property type="entry name" value="7tm_1"/>
    <property type="match status" value="1"/>
</dbReference>
<keyword evidence="4 10" id="KW-1133">Transmembrane helix</keyword>
<feature type="transmembrane region" description="Helical" evidence="10">
    <location>
        <begin position="12"/>
        <end position="34"/>
    </location>
</feature>
<dbReference type="GO" id="GO:0004930">
    <property type="term" value="F:G protein-coupled receptor activity"/>
    <property type="evidence" value="ECO:0007669"/>
    <property type="project" value="UniProtKB-KW"/>
</dbReference>
<feature type="transmembrane region" description="Helical" evidence="10">
    <location>
        <begin position="217"/>
        <end position="236"/>
    </location>
</feature>
<dbReference type="SUPFAM" id="SSF81321">
    <property type="entry name" value="Family A G protein-coupled receptor-like"/>
    <property type="match status" value="1"/>
</dbReference>
<feature type="transmembrane region" description="Helical" evidence="10">
    <location>
        <begin position="87"/>
        <end position="105"/>
    </location>
</feature>
<dbReference type="PRINTS" id="PR01904">
    <property type="entry name" value="GPR40FAMILY"/>
</dbReference>
<evidence type="ECO:0000313" key="13">
    <source>
        <dbReference type="Proteomes" id="UP000008672"/>
    </source>
</evidence>
<evidence type="ECO:0000256" key="9">
    <source>
        <dbReference type="RuleBase" id="RU000688"/>
    </source>
</evidence>
<dbReference type="PRINTS" id="PR00237">
    <property type="entry name" value="GPCRRHODOPSN"/>
</dbReference>
<feature type="domain" description="G-protein coupled receptors family 1 profile" evidence="11">
    <location>
        <begin position="25"/>
        <end position="271"/>
    </location>
</feature>
<evidence type="ECO:0000256" key="1">
    <source>
        <dbReference type="ARBA" id="ARBA00004651"/>
    </source>
</evidence>
<evidence type="ECO:0000256" key="5">
    <source>
        <dbReference type="ARBA" id="ARBA00023040"/>
    </source>
</evidence>
<dbReference type="PROSITE" id="PS00237">
    <property type="entry name" value="G_PROTEIN_RECEP_F1_1"/>
    <property type="match status" value="1"/>
</dbReference>
<feature type="transmembrane region" description="Helical" evidence="10">
    <location>
        <begin position="46"/>
        <end position="67"/>
    </location>
</feature>
<reference evidence="13" key="1">
    <citation type="submission" date="2011-08" db="EMBL/GenBank/DDBJ databases">
        <title>The draft genome of Latimeria chalumnae.</title>
        <authorList>
            <person name="Di Palma F."/>
            <person name="Alfoldi J."/>
            <person name="Johnson J."/>
            <person name="Berlin A."/>
            <person name="Gnerre S."/>
            <person name="Jaffe D."/>
            <person name="MacCallum I."/>
            <person name="Young S."/>
            <person name="Walker B.J."/>
            <person name="Lander E."/>
            <person name="Lindblad-Toh K."/>
        </authorList>
    </citation>
    <scope>NUCLEOTIDE SEQUENCE [LARGE SCALE GENOMIC DNA]</scope>
    <source>
        <strain evidence="13">Wild caught</strain>
    </source>
</reference>
<evidence type="ECO:0000256" key="7">
    <source>
        <dbReference type="ARBA" id="ARBA00023170"/>
    </source>
</evidence>
<comment type="similarity">
    <text evidence="9">Belongs to the G-protein coupled receptor 1 family.</text>
</comment>
<dbReference type="InterPro" id="IPR000276">
    <property type="entry name" value="GPCR_Rhodpsn"/>
</dbReference>
<dbReference type="GO" id="GO:0071398">
    <property type="term" value="P:cellular response to fatty acid"/>
    <property type="evidence" value="ECO:0007669"/>
    <property type="project" value="TreeGrafter"/>
</dbReference>
<feature type="transmembrane region" description="Helical" evidence="10">
    <location>
        <begin position="256"/>
        <end position="278"/>
    </location>
</feature>
<dbReference type="OMA" id="NTSHIVG"/>
<evidence type="ECO:0000256" key="3">
    <source>
        <dbReference type="ARBA" id="ARBA00022692"/>
    </source>
</evidence>
<name>H2ZSH4_LATCH</name>
<dbReference type="InterPro" id="IPR013312">
    <property type="entry name" value="GPR40-rel_orph"/>
</dbReference>
<evidence type="ECO:0000313" key="12">
    <source>
        <dbReference type="Ensembl" id="ENSLACP00000000345.1"/>
    </source>
</evidence>
<dbReference type="HOGENOM" id="CLU_009579_8_4_1"/>
<sequence>IIIMEYRNQVLIALYIMTLLTGLPANLLALYTFGTKVRTKPAPVDILLLNLTISDLIFLCFLPFKIIEAFNNMVWTIPYFLCPLSGFIYYSTIYISILFLTAVSVERYLGVAFPIKYKINRKPSYAVVTSVIFWVLAASHCSIVYIVQYQLPWNNTQNNSHCYDNFNPEQLKILLPVRLELFVVLFCVPFLITLFSYINFVRIILCLPNIRRKRKQRAISLALSTLIIFIVCFSPYNISHVVGFVQGTSPKWRVDALVLSTINASLDPVIFYFSSSAVQKNCKHFLKRVLTKIRDLIPCKSLCP</sequence>
<evidence type="ECO:0000259" key="11">
    <source>
        <dbReference type="PROSITE" id="PS50262"/>
    </source>
</evidence>
<dbReference type="InParanoid" id="H2ZSH4"/>
<dbReference type="Ensembl" id="ENSLACT00000000347.1">
    <property type="protein sequence ID" value="ENSLACP00000000345.1"/>
    <property type="gene ID" value="ENSLACG00000000312.1"/>
</dbReference>
<keyword evidence="7 9" id="KW-0675">Receptor</keyword>
<reference evidence="12" key="2">
    <citation type="submission" date="2025-08" db="UniProtKB">
        <authorList>
            <consortium name="Ensembl"/>
        </authorList>
    </citation>
    <scope>IDENTIFICATION</scope>
</reference>
<evidence type="ECO:0000256" key="4">
    <source>
        <dbReference type="ARBA" id="ARBA00022989"/>
    </source>
</evidence>
<dbReference type="FunCoup" id="H2ZSH4">
    <property type="interactions" value="510"/>
</dbReference>
<keyword evidence="13" id="KW-1185">Reference proteome</keyword>
<keyword evidence="3 9" id="KW-0812">Transmembrane</keyword>
<dbReference type="GO" id="GO:0005886">
    <property type="term" value="C:plasma membrane"/>
    <property type="evidence" value="ECO:0007669"/>
    <property type="project" value="UniProtKB-SubCell"/>
</dbReference>
<dbReference type="Gene3D" id="1.20.1070.10">
    <property type="entry name" value="Rhodopsin 7-helix transmembrane proteins"/>
    <property type="match status" value="1"/>
</dbReference>
<dbReference type="PANTHER" id="PTHR45822:SF8">
    <property type="entry name" value="FREE FATTY ACID RECEPTOR 3-RELATED"/>
    <property type="match status" value="1"/>
</dbReference>
<dbReference type="InterPro" id="IPR017452">
    <property type="entry name" value="GPCR_Rhodpsn_7TM"/>
</dbReference>
<keyword evidence="8 9" id="KW-0807">Transducer</keyword>
<dbReference type="PANTHER" id="PTHR45822">
    <property type="entry name" value="FREE FATTY ACID RECEPTOR 2-RELATED"/>
    <property type="match status" value="1"/>
</dbReference>
<keyword evidence="5 9" id="KW-0297">G-protein coupled receptor</keyword>
<dbReference type="GeneTree" id="ENSGT00990000203527"/>
<evidence type="ECO:0000256" key="8">
    <source>
        <dbReference type="ARBA" id="ARBA00023224"/>
    </source>
</evidence>
<comment type="subcellular location">
    <subcellularLocation>
        <location evidence="1">Cell membrane</location>
        <topology evidence="1">Multi-pass membrane protein</topology>
    </subcellularLocation>
</comment>
<dbReference type="STRING" id="7897.ENSLACP00000000345"/>
<organism evidence="12 13">
    <name type="scientific">Latimeria chalumnae</name>
    <name type="common">Coelacanth</name>
    <dbReference type="NCBI Taxonomy" id="7897"/>
    <lineage>
        <taxon>Eukaryota</taxon>
        <taxon>Metazoa</taxon>
        <taxon>Chordata</taxon>
        <taxon>Craniata</taxon>
        <taxon>Vertebrata</taxon>
        <taxon>Euteleostomi</taxon>
        <taxon>Coelacanthiformes</taxon>
        <taxon>Coelacanthidae</taxon>
        <taxon>Latimeria</taxon>
    </lineage>
</organism>